<organism evidence="2 3">
    <name type="scientific">Brasilonema sennae CENA114</name>
    <dbReference type="NCBI Taxonomy" id="415709"/>
    <lineage>
        <taxon>Bacteria</taxon>
        <taxon>Bacillati</taxon>
        <taxon>Cyanobacteriota</taxon>
        <taxon>Cyanophyceae</taxon>
        <taxon>Nostocales</taxon>
        <taxon>Scytonemataceae</taxon>
        <taxon>Brasilonema</taxon>
        <taxon>Bromeliae group (in: Brasilonema)</taxon>
    </lineage>
</organism>
<proteinExistence type="predicted"/>
<reference evidence="2 3" key="1">
    <citation type="submission" date="2018-06" db="EMBL/GenBank/DDBJ databases">
        <title>Comparative genomics of Brasilonema spp. strains.</title>
        <authorList>
            <person name="Alvarenga D.O."/>
            <person name="Fiore M.F."/>
            <person name="Varani A.M."/>
        </authorList>
    </citation>
    <scope>NUCLEOTIDE SEQUENCE [LARGE SCALE GENOMIC DNA]</scope>
    <source>
        <strain evidence="2 3">CENA114</strain>
    </source>
</reference>
<dbReference type="AlphaFoldDB" id="A0A856MIE5"/>
<keyword evidence="1" id="KW-0732">Signal</keyword>
<evidence type="ECO:0000313" key="3">
    <source>
        <dbReference type="Proteomes" id="UP000503129"/>
    </source>
</evidence>
<protein>
    <recommendedName>
        <fullName evidence="4">DUF2808 domain-containing protein</fullName>
    </recommendedName>
</protein>
<dbReference type="EMBL" id="CP030118">
    <property type="protein sequence ID" value="QDL11115.1"/>
    <property type="molecule type" value="Genomic_DNA"/>
</dbReference>
<keyword evidence="3" id="KW-1185">Reference proteome</keyword>
<gene>
    <name evidence="2" type="ORF">DP114_27370</name>
</gene>
<sequence>MKKIIMYAVASALATVALIPVNYANASADDSQDPHIDGNVQFPPTRWHVVRHTFRVHIPKNSKEISQISIQAPTNITLSTSVDDIIVEDKNGRKINTNVSVNDKTILLAFTEPVAPDTQLEIDLKNVKRVTGGNSYFYRFFAKFAGSSTQTPIGGASFRMGY</sequence>
<evidence type="ECO:0000313" key="2">
    <source>
        <dbReference type="EMBL" id="QDL11115.1"/>
    </source>
</evidence>
<feature type="signal peptide" evidence="1">
    <location>
        <begin position="1"/>
        <end position="26"/>
    </location>
</feature>
<accession>A0A856MIE5</accession>
<dbReference type="KEGG" id="bsen:DP114_27370"/>
<feature type="chain" id="PRO_5032374874" description="DUF2808 domain-containing protein" evidence="1">
    <location>
        <begin position="27"/>
        <end position="162"/>
    </location>
</feature>
<dbReference type="Pfam" id="PF10989">
    <property type="entry name" value="DUF2808"/>
    <property type="match status" value="1"/>
</dbReference>
<dbReference type="InterPro" id="IPR021256">
    <property type="entry name" value="DUF2808"/>
</dbReference>
<evidence type="ECO:0008006" key="4">
    <source>
        <dbReference type="Google" id="ProtNLM"/>
    </source>
</evidence>
<dbReference type="Proteomes" id="UP000503129">
    <property type="component" value="Chromosome"/>
</dbReference>
<name>A0A856MIE5_9CYAN</name>
<evidence type="ECO:0000256" key="1">
    <source>
        <dbReference type="SAM" id="SignalP"/>
    </source>
</evidence>
<dbReference type="RefSeq" id="WP_171977593.1">
    <property type="nucleotide sequence ID" value="NZ_CAWOXK010000001.1"/>
</dbReference>